<feature type="compositionally biased region" description="Polar residues" evidence="1">
    <location>
        <begin position="312"/>
        <end position="322"/>
    </location>
</feature>
<feature type="compositionally biased region" description="Polar residues" evidence="1">
    <location>
        <begin position="367"/>
        <end position="385"/>
    </location>
</feature>
<feature type="region of interest" description="Disordered" evidence="1">
    <location>
        <begin position="43"/>
        <end position="215"/>
    </location>
</feature>
<feature type="compositionally biased region" description="Low complexity" evidence="1">
    <location>
        <begin position="495"/>
        <end position="509"/>
    </location>
</feature>
<comment type="caution">
    <text evidence="2">The sequence shown here is derived from an EMBL/GenBank/DDBJ whole genome shotgun (WGS) entry which is preliminary data.</text>
</comment>
<dbReference type="Proteomes" id="UP001432027">
    <property type="component" value="Unassembled WGS sequence"/>
</dbReference>
<feature type="compositionally biased region" description="Polar residues" evidence="1">
    <location>
        <begin position="86"/>
        <end position="106"/>
    </location>
</feature>
<reference evidence="2" key="1">
    <citation type="submission" date="2023-10" db="EMBL/GenBank/DDBJ databases">
        <title>Genome assembly of Pristionchus species.</title>
        <authorList>
            <person name="Yoshida K."/>
            <person name="Sommer R.J."/>
        </authorList>
    </citation>
    <scope>NUCLEOTIDE SEQUENCE</scope>
    <source>
        <strain evidence="2">RS0144</strain>
    </source>
</reference>
<gene>
    <name evidence="2" type="ORF">PENTCL1PPCAC_20106</name>
</gene>
<organism evidence="2 3">
    <name type="scientific">Pristionchus entomophagus</name>
    <dbReference type="NCBI Taxonomy" id="358040"/>
    <lineage>
        <taxon>Eukaryota</taxon>
        <taxon>Metazoa</taxon>
        <taxon>Ecdysozoa</taxon>
        <taxon>Nematoda</taxon>
        <taxon>Chromadorea</taxon>
        <taxon>Rhabditida</taxon>
        <taxon>Rhabditina</taxon>
        <taxon>Diplogasteromorpha</taxon>
        <taxon>Diplogasteroidea</taxon>
        <taxon>Neodiplogasteridae</taxon>
        <taxon>Pristionchus</taxon>
    </lineage>
</organism>
<sequence length="558" mass="61409">REESWTRGNKGRTHSNPREDQQFRESCQVNRVADTLLIPADELLARQQHRSRASPQAQSSPSNRSDSPVCISHRSSVSIDSGCGVSITSATNTSESGLSPDGSTTPMPYATFRKISMEGSRRPPLPDLPKSWTPRAASQEPRRTAEPAARTQEPAQRPEPALRSQSLVRRPESEPSRYPEPATRIQEVAPLQKPEARSQSQNREPEPIPVPIMRNRDRSIAERARMFENGAPIVDGCLSYRPPRPPRGDTARRASLHEELEAQMREKRNDSFRIVASTIESTTSMRAPSMRRIGRMERPRSMFEEREEKRTSGGSILSQNDAYRNSTLERSFTREPVLVDSMSFSQITPPPVHRKFGVAQSTALPTQLSMTVNKTPPSAGGTTISPPKGSGLTVRGSPSSPPLPKPRSASSSSHVVPLRTPIKAEITPPRNVQRASAHMMISGVFTATKISDASRTPPTKTRMSRPLSLHEVRVGCTPDEEITGIFHARQARVLSRQSSSSSSSISSNSPPGCRKNGVVGQPPRFMAVNQMRRSGSSNAGICSSRGKLEKMWRESEGL</sequence>
<feature type="region of interest" description="Disordered" evidence="1">
    <location>
        <begin position="301"/>
        <end position="322"/>
    </location>
</feature>
<feature type="region of interest" description="Disordered" evidence="1">
    <location>
        <begin position="1"/>
        <end position="25"/>
    </location>
</feature>
<name>A0AAV5TUI3_9BILA</name>
<evidence type="ECO:0000256" key="1">
    <source>
        <dbReference type="SAM" id="MobiDB-lite"/>
    </source>
</evidence>
<feature type="compositionally biased region" description="Low complexity" evidence="1">
    <location>
        <begin position="53"/>
        <end position="65"/>
    </location>
</feature>
<feature type="compositionally biased region" description="Polar residues" evidence="1">
    <location>
        <begin position="531"/>
        <end position="541"/>
    </location>
</feature>
<feature type="non-terminal residue" evidence="2">
    <location>
        <position position="1"/>
    </location>
</feature>
<keyword evidence="3" id="KW-1185">Reference proteome</keyword>
<protein>
    <submittedName>
        <fullName evidence="2">Uncharacterized protein</fullName>
    </submittedName>
</protein>
<feature type="compositionally biased region" description="Basic and acidic residues" evidence="1">
    <location>
        <begin position="301"/>
        <end position="311"/>
    </location>
</feature>
<feature type="region of interest" description="Disordered" evidence="1">
    <location>
        <begin position="367"/>
        <end position="420"/>
    </location>
</feature>
<feature type="region of interest" description="Disordered" evidence="1">
    <location>
        <begin position="493"/>
        <end position="558"/>
    </location>
</feature>
<evidence type="ECO:0000313" key="2">
    <source>
        <dbReference type="EMBL" id="GMS97931.1"/>
    </source>
</evidence>
<proteinExistence type="predicted"/>
<dbReference type="EMBL" id="BTSX01000005">
    <property type="protein sequence ID" value="GMS97931.1"/>
    <property type="molecule type" value="Genomic_DNA"/>
</dbReference>
<feature type="compositionally biased region" description="Basic and acidic residues" evidence="1">
    <location>
        <begin position="546"/>
        <end position="558"/>
    </location>
</feature>
<accession>A0AAV5TUI3</accession>
<evidence type="ECO:0000313" key="3">
    <source>
        <dbReference type="Proteomes" id="UP001432027"/>
    </source>
</evidence>
<dbReference type="AlphaFoldDB" id="A0AAV5TUI3"/>